<evidence type="ECO:0000256" key="1">
    <source>
        <dbReference type="PROSITE-ProRule" id="PRU00169"/>
    </source>
</evidence>
<evidence type="ECO:0000313" key="3">
    <source>
        <dbReference type="EMBL" id="MBK1634076.1"/>
    </source>
</evidence>
<proteinExistence type="predicted"/>
<dbReference type="EMBL" id="NRRV01000252">
    <property type="protein sequence ID" value="MBK1634076.1"/>
    <property type="molecule type" value="Genomic_DNA"/>
</dbReference>
<comment type="caution">
    <text evidence="3">The sequence shown here is derived from an EMBL/GenBank/DDBJ whole genome shotgun (WGS) entry which is preliminary data.</text>
</comment>
<dbReference type="Gene3D" id="3.40.50.2300">
    <property type="match status" value="1"/>
</dbReference>
<feature type="domain" description="Response regulatory" evidence="2">
    <location>
        <begin position="1"/>
        <end position="60"/>
    </location>
</feature>
<sequence length="65" mass="6660">VHGLELLRAMANGGRIKTPTIVFTADETPALKAEVKALGASVLVKPVIAADLALRIDAAIDGAKP</sequence>
<dbReference type="SUPFAM" id="SSF52172">
    <property type="entry name" value="CheY-like"/>
    <property type="match status" value="1"/>
</dbReference>
<protein>
    <recommendedName>
        <fullName evidence="2">Response regulatory domain-containing protein</fullName>
    </recommendedName>
</protein>
<gene>
    <name evidence="3" type="ORF">CKO31_25850</name>
</gene>
<dbReference type="PROSITE" id="PS50110">
    <property type="entry name" value="RESPONSE_REGULATORY"/>
    <property type="match status" value="1"/>
</dbReference>
<name>A0ABS1CRU6_9GAMM</name>
<feature type="non-terminal residue" evidence="3">
    <location>
        <position position="1"/>
    </location>
</feature>
<comment type="caution">
    <text evidence="1">Lacks conserved residue(s) required for the propagation of feature annotation.</text>
</comment>
<accession>A0ABS1CRU6</accession>
<dbReference type="RefSeq" id="WP_207148136.1">
    <property type="nucleotide sequence ID" value="NZ_NRRV01000252.1"/>
</dbReference>
<reference evidence="3 4" key="1">
    <citation type="journal article" date="2020" name="Microorganisms">
        <title>Osmotic Adaptation and Compatible Solute Biosynthesis of Phototrophic Bacteria as Revealed from Genome Analyses.</title>
        <authorList>
            <person name="Imhoff J.F."/>
            <person name="Rahn T."/>
            <person name="Kunzel S."/>
            <person name="Keller A."/>
            <person name="Neulinger S.C."/>
        </authorList>
    </citation>
    <scope>NUCLEOTIDE SEQUENCE [LARGE SCALE GENOMIC DNA]</scope>
    <source>
        <strain evidence="3 4">DSM 6210</strain>
    </source>
</reference>
<dbReference type="InterPro" id="IPR001789">
    <property type="entry name" value="Sig_transdc_resp-reg_receiver"/>
</dbReference>
<dbReference type="InterPro" id="IPR011006">
    <property type="entry name" value="CheY-like_superfamily"/>
</dbReference>
<organism evidence="3 4">
    <name type="scientific">Thiohalocapsa halophila</name>
    <dbReference type="NCBI Taxonomy" id="69359"/>
    <lineage>
        <taxon>Bacteria</taxon>
        <taxon>Pseudomonadati</taxon>
        <taxon>Pseudomonadota</taxon>
        <taxon>Gammaproteobacteria</taxon>
        <taxon>Chromatiales</taxon>
        <taxon>Chromatiaceae</taxon>
        <taxon>Thiohalocapsa</taxon>
    </lineage>
</organism>
<evidence type="ECO:0000313" key="4">
    <source>
        <dbReference type="Proteomes" id="UP000748752"/>
    </source>
</evidence>
<evidence type="ECO:0000259" key="2">
    <source>
        <dbReference type="PROSITE" id="PS50110"/>
    </source>
</evidence>
<dbReference type="Proteomes" id="UP000748752">
    <property type="component" value="Unassembled WGS sequence"/>
</dbReference>
<keyword evidence="4" id="KW-1185">Reference proteome</keyword>